<name>A0A9P0E0P5_DIABA</name>
<accession>A0A9P0E0P5</accession>
<evidence type="ECO:0000256" key="2">
    <source>
        <dbReference type="SAM" id="MobiDB-lite"/>
    </source>
</evidence>
<feature type="compositionally biased region" description="Polar residues" evidence="2">
    <location>
        <begin position="657"/>
        <end position="666"/>
    </location>
</feature>
<organism evidence="3 4">
    <name type="scientific">Diabrotica balteata</name>
    <name type="common">Banded cucumber beetle</name>
    <dbReference type="NCBI Taxonomy" id="107213"/>
    <lineage>
        <taxon>Eukaryota</taxon>
        <taxon>Metazoa</taxon>
        <taxon>Ecdysozoa</taxon>
        <taxon>Arthropoda</taxon>
        <taxon>Hexapoda</taxon>
        <taxon>Insecta</taxon>
        <taxon>Pterygota</taxon>
        <taxon>Neoptera</taxon>
        <taxon>Endopterygota</taxon>
        <taxon>Coleoptera</taxon>
        <taxon>Polyphaga</taxon>
        <taxon>Cucujiformia</taxon>
        <taxon>Chrysomeloidea</taxon>
        <taxon>Chrysomelidae</taxon>
        <taxon>Galerucinae</taxon>
        <taxon>Diabroticina</taxon>
        <taxon>Diabroticites</taxon>
        <taxon>Diabrotica</taxon>
    </lineage>
</organism>
<dbReference type="EMBL" id="OU898283">
    <property type="protein sequence ID" value="CAH1284687.1"/>
    <property type="molecule type" value="Genomic_DNA"/>
</dbReference>
<feature type="region of interest" description="Disordered" evidence="2">
    <location>
        <begin position="1"/>
        <end position="77"/>
    </location>
</feature>
<evidence type="ECO:0000313" key="3">
    <source>
        <dbReference type="EMBL" id="CAH1284687.1"/>
    </source>
</evidence>
<evidence type="ECO:0000256" key="1">
    <source>
        <dbReference type="SAM" id="Coils"/>
    </source>
</evidence>
<feature type="compositionally biased region" description="Polar residues" evidence="2">
    <location>
        <begin position="147"/>
        <end position="158"/>
    </location>
</feature>
<feature type="region of interest" description="Disordered" evidence="2">
    <location>
        <begin position="441"/>
        <end position="476"/>
    </location>
</feature>
<feature type="region of interest" description="Disordered" evidence="2">
    <location>
        <begin position="577"/>
        <end position="629"/>
    </location>
</feature>
<sequence length="1075" mass="118103">MKRLKNNSSEKNRTSPARPMGQCMSRKAAGAFAASAAVSQNRPAKIQKHQKFQSPDDDNKPRSLLITQDSNKQHQQRFVQATTTVGTAATTKGVAMSFGFKRRQTAPSIAANASAARRLANNQGSIDGTTATESIDRNGNDSRDTDALTSNAAPTGRSTPRLLPPKKEANATKVSRFGFRHTQTSRLNKVADVNNTGDITNQNKNNNFVKKPIALARTVVPTDNNNRNRIYRVDPPPPQIGKFTLQSTQLPRPEPIRVIETKSAKTVANNNRRVAGMYQQHTEETSSKDGSLTEDSGVGSHFSSYVGETDVILRGYDHLDSSPTFGARRRKNSHHKPRNLEVVVTGTNTFDVRDLEDSNDSCDSVSAPPLPQLPSAFHSTPEHKNNSYHPSGLVRDRTVEYQRNLDRNNRLRKISKTSSEGFSDDYGEEEKTYRDLFRSEKTFIRPSGPQPNFFKSRTTQLRDDSSPPSSDEQEWLHGGEAMADDVSFSLSSSDESKDKNHEVAPVQMPISATVINASLHSLMNSSLSKAFATSTREVKNVMLTIEDPKFAAVASNTGTLLDDETLLSPVDSVMSFSESEEIRRKLNRSSSNSKDINEKLTPPSPGTPTNASNSLSISDDNDNLNNSGKDDFLIDDEIADQPALMFEDCTHPLNNDISSETLMDSTPKSRRRIPSGVENSPLSTKNKKFSINRTGSLDTLSPCESIASDDLMMDFCYSQSSGLDDCEAHSSGYPSLNETLTPQRQETSDIYKELREWNSENHTPHRGTEKHKKSTTASRTRLLSSRVSTPNSTVDSPKTLGRVSRPSATSSPVRYNRVANLSSACGYDSDDSIRLDRASHTAVKQDIVGIKTMLLKLRRVLNETVEEELLRSETHNPFESQHLTNGIFNSLCPDNDVSDDGSSQNEAKVISELAELRRQVLFLQGQLEDREKTVQNLQEQMVRLAEDNYHANSAPASTTCESSTCNAATQTERMRPISAGPSLLGGSPVDGSAGSLVSVTELLSPTSPRNARKSRPPSATPPGTCDSTPSKKIPSRLWRQPGEPPSPQRYAFISSSTSSIPRRAHSRTRTPASTS</sequence>
<reference evidence="3" key="1">
    <citation type="submission" date="2022-01" db="EMBL/GenBank/DDBJ databases">
        <authorList>
            <person name="King R."/>
        </authorList>
    </citation>
    <scope>NUCLEOTIDE SEQUENCE</scope>
</reference>
<feature type="compositionally biased region" description="Low complexity" evidence="2">
    <location>
        <begin position="612"/>
        <end position="627"/>
    </location>
</feature>
<feature type="region of interest" description="Disordered" evidence="2">
    <location>
        <begin position="121"/>
        <end position="165"/>
    </location>
</feature>
<feature type="region of interest" description="Disordered" evidence="2">
    <location>
        <begin position="1002"/>
        <end position="1075"/>
    </location>
</feature>
<keyword evidence="4" id="KW-1185">Reference proteome</keyword>
<feature type="compositionally biased region" description="Basic and acidic residues" evidence="2">
    <location>
        <begin position="134"/>
        <end position="146"/>
    </location>
</feature>
<proteinExistence type="predicted"/>
<evidence type="ECO:0000313" key="4">
    <source>
        <dbReference type="Proteomes" id="UP001153709"/>
    </source>
</evidence>
<gene>
    <name evidence="3" type="ORF">DIABBA_LOCUS11986</name>
</gene>
<feature type="region of interest" description="Disordered" evidence="2">
    <location>
        <begin position="757"/>
        <end position="811"/>
    </location>
</feature>
<feature type="region of interest" description="Disordered" evidence="2">
    <location>
        <begin position="410"/>
        <end position="429"/>
    </location>
</feature>
<feature type="coiled-coil region" evidence="1">
    <location>
        <begin position="913"/>
        <end position="947"/>
    </location>
</feature>
<dbReference type="Proteomes" id="UP001153709">
    <property type="component" value="Chromosome 8"/>
</dbReference>
<feature type="compositionally biased region" description="Low complexity" evidence="2">
    <location>
        <begin position="775"/>
        <end position="789"/>
    </location>
</feature>
<feature type="compositionally biased region" description="Low complexity" evidence="2">
    <location>
        <begin position="28"/>
        <end position="37"/>
    </location>
</feature>
<keyword evidence="1" id="KW-0175">Coiled coil</keyword>
<dbReference type="OrthoDB" id="10046062at2759"/>
<feature type="compositionally biased region" description="Polar residues" evidence="2">
    <location>
        <begin position="123"/>
        <end position="133"/>
    </location>
</feature>
<feature type="compositionally biased region" description="Basic and acidic residues" evidence="2">
    <location>
        <begin position="757"/>
        <end position="767"/>
    </location>
</feature>
<protein>
    <submittedName>
        <fullName evidence="3">Uncharacterized protein</fullName>
    </submittedName>
</protein>
<feature type="region of interest" description="Disordered" evidence="2">
    <location>
        <begin position="657"/>
        <end position="687"/>
    </location>
</feature>
<feature type="region of interest" description="Disordered" evidence="2">
    <location>
        <begin position="352"/>
        <end position="396"/>
    </location>
</feature>
<dbReference type="AlphaFoldDB" id="A0A9P0E0P5"/>